<sequence>MFQISHYQAWCQPGFVYLIYRFQPLSHFTGSRWAHGWIKSCNPVVQLDGQGAKKVVRYCRQYRVQLIRLLACRNVMSEPKAGMIFDYPQQLLLIGSLMKPVGISPCDQSQQHPAGQYIPLLKLFQTMQHQMLNVPLAGLSVTARQRLLAAGELLCQTLTHNQRFLAF</sequence>
<evidence type="ECO:0000313" key="2">
    <source>
        <dbReference type="Proteomes" id="UP000243937"/>
    </source>
</evidence>
<accession>A0A1Y0D5C2</accession>
<dbReference type="AlphaFoldDB" id="A0A1Y0D5C2"/>
<dbReference type="KEGG" id="opf:CBP31_06300"/>
<proteinExistence type="predicted"/>
<dbReference type="Proteomes" id="UP000243937">
    <property type="component" value="Chromosome"/>
</dbReference>
<gene>
    <name evidence="1" type="ORF">CBP31_06300</name>
</gene>
<dbReference type="EMBL" id="CP021377">
    <property type="protein sequence ID" value="ART82285.1"/>
    <property type="molecule type" value="Genomic_DNA"/>
</dbReference>
<organism evidence="1 2">
    <name type="scientific">Oceanisphaera profunda</name>
    <dbReference type="NCBI Taxonomy" id="1416627"/>
    <lineage>
        <taxon>Bacteria</taxon>
        <taxon>Pseudomonadati</taxon>
        <taxon>Pseudomonadota</taxon>
        <taxon>Gammaproteobacteria</taxon>
        <taxon>Aeromonadales</taxon>
        <taxon>Aeromonadaceae</taxon>
        <taxon>Oceanisphaera</taxon>
    </lineage>
</organism>
<evidence type="ECO:0000313" key="1">
    <source>
        <dbReference type="EMBL" id="ART82285.1"/>
    </source>
</evidence>
<name>A0A1Y0D5C2_9GAMM</name>
<reference evidence="1 2" key="1">
    <citation type="journal article" date="2014" name="Int. J. Syst. Evol. Microbiol.">
        <title>Oceanisphaera profunda sp. nov., a marine bacterium isolated from deep-sea sediment, and emended description of the genus Oceanisphaera.</title>
        <authorList>
            <person name="Xu Z."/>
            <person name="Zhang X.Y."/>
            <person name="Su H.N."/>
            <person name="Yu Z.C."/>
            <person name="Liu C."/>
            <person name="Li H."/>
            <person name="Chen X.L."/>
            <person name="Song X.Y."/>
            <person name="Xie B.B."/>
            <person name="Qin Q.L."/>
            <person name="Zhou B.C."/>
            <person name="Shi M."/>
            <person name="Huang Y."/>
            <person name="Zhang Y.Z."/>
        </authorList>
    </citation>
    <scope>NUCLEOTIDE SEQUENCE [LARGE SCALE GENOMIC DNA]</scope>
    <source>
        <strain evidence="1 2">SM1222</strain>
    </source>
</reference>
<keyword evidence="2" id="KW-1185">Reference proteome</keyword>
<protein>
    <submittedName>
        <fullName evidence="1">Uncharacterized protein</fullName>
    </submittedName>
</protein>